<keyword evidence="1" id="KW-0732">Signal</keyword>
<feature type="signal peptide" evidence="1">
    <location>
        <begin position="1"/>
        <end position="18"/>
    </location>
</feature>
<dbReference type="InterPro" id="IPR044927">
    <property type="entry name" value="Endonuclea_NS_2"/>
</dbReference>
<reference evidence="3" key="1">
    <citation type="submission" date="2021-02" db="EMBL/GenBank/DDBJ databases">
        <authorList>
            <person name="Nowell W R."/>
        </authorList>
    </citation>
    <scope>NUCLEOTIDE SEQUENCE</scope>
</reference>
<feature type="domain" description="Type VII secretion system protein EssD-like" evidence="2">
    <location>
        <begin position="125"/>
        <end position="209"/>
    </location>
</feature>
<comment type="caution">
    <text evidence="3">The sequence shown here is derived from an EMBL/GenBank/DDBJ whole genome shotgun (WGS) entry which is preliminary data.</text>
</comment>
<sequence length="226" mass="25030">MFLIAFVLLAFIIDETFCAPKGKGGGTTVSPLGTRTRNPDKVHGQDSICNLLNYGEFNEPGIQTHTLNDPNEPIKKYQTGHKNRVEYVRAGMIVLHSILNCQALNMGMEIITVQTIQTKGSATNDATRKFAREMGKPTDDAGHIIGNNLGGTGRNVYNIFPQSPNINRGAWSQEEKDIRNLVLTHKQPIEVIVQLYYPTIDATRPNRFTYRAAYNGACHTASVDNP</sequence>
<dbReference type="InterPro" id="IPR044929">
    <property type="entry name" value="DNA/RNA_non-sp_Endonuclease_sf"/>
</dbReference>
<accession>A0A819Q708</accession>
<dbReference type="InterPro" id="IPR044925">
    <property type="entry name" value="His-Me_finger_sf"/>
</dbReference>
<name>A0A819Q708_9BILA</name>
<evidence type="ECO:0000256" key="1">
    <source>
        <dbReference type="SAM" id="SignalP"/>
    </source>
</evidence>
<dbReference type="SUPFAM" id="SSF54060">
    <property type="entry name" value="His-Me finger endonucleases"/>
    <property type="match status" value="1"/>
</dbReference>
<dbReference type="Gene3D" id="3.40.570.10">
    <property type="entry name" value="Extracellular Endonuclease, subunit A"/>
    <property type="match status" value="1"/>
</dbReference>
<dbReference type="Pfam" id="PF13930">
    <property type="entry name" value="Endonuclea_NS_2"/>
    <property type="match status" value="1"/>
</dbReference>
<dbReference type="AlphaFoldDB" id="A0A819Q708"/>
<gene>
    <name evidence="3" type="ORF">OKA104_LOCUS30907</name>
</gene>
<protein>
    <recommendedName>
        <fullName evidence="2">Type VII secretion system protein EssD-like domain-containing protein</fullName>
    </recommendedName>
</protein>
<dbReference type="Proteomes" id="UP000663881">
    <property type="component" value="Unassembled WGS sequence"/>
</dbReference>
<evidence type="ECO:0000313" key="4">
    <source>
        <dbReference type="Proteomes" id="UP000663881"/>
    </source>
</evidence>
<organism evidence="3 4">
    <name type="scientific">Adineta steineri</name>
    <dbReference type="NCBI Taxonomy" id="433720"/>
    <lineage>
        <taxon>Eukaryota</taxon>
        <taxon>Metazoa</taxon>
        <taxon>Spiralia</taxon>
        <taxon>Gnathifera</taxon>
        <taxon>Rotifera</taxon>
        <taxon>Eurotatoria</taxon>
        <taxon>Bdelloidea</taxon>
        <taxon>Adinetida</taxon>
        <taxon>Adinetidae</taxon>
        <taxon>Adineta</taxon>
    </lineage>
</organism>
<dbReference type="EMBL" id="CAJOAY010003403">
    <property type="protein sequence ID" value="CAF4020072.1"/>
    <property type="molecule type" value="Genomic_DNA"/>
</dbReference>
<feature type="chain" id="PRO_5032821809" description="Type VII secretion system protein EssD-like domain-containing protein" evidence="1">
    <location>
        <begin position="19"/>
        <end position="226"/>
    </location>
</feature>
<evidence type="ECO:0000313" key="3">
    <source>
        <dbReference type="EMBL" id="CAF4020072.1"/>
    </source>
</evidence>
<proteinExistence type="predicted"/>
<evidence type="ECO:0000259" key="2">
    <source>
        <dbReference type="Pfam" id="PF13930"/>
    </source>
</evidence>